<gene>
    <name evidence="4" type="ORF">LRAMOSA08163</name>
</gene>
<evidence type="ECO:0000256" key="1">
    <source>
        <dbReference type="ARBA" id="ARBA00022884"/>
    </source>
</evidence>
<dbReference type="GO" id="GO:0003723">
    <property type="term" value="F:RNA binding"/>
    <property type="evidence" value="ECO:0007669"/>
    <property type="project" value="UniProtKB-KW"/>
</dbReference>
<feature type="compositionally biased region" description="Polar residues" evidence="2">
    <location>
        <begin position="7"/>
        <end position="18"/>
    </location>
</feature>
<dbReference type="InterPro" id="IPR025715">
    <property type="entry name" value="FoP_C"/>
</dbReference>
<feature type="compositionally biased region" description="Low complexity" evidence="2">
    <location>
        <begin position="57"/>
        <end position="67"/>
    </location>
</feature>
<evidence type="ECO:0000256" key="2">
    <source>
        <dbReference type="SAM" id="MobiDB-lite"/>
    </source>
</evidence>
<reference evidence="4" key="1">
    <citation type="journal article" date="2014" name="Genome Announc.">
        <title>De novo whole-genome sequence and genome annotation of Lichtheimia ramosa.</title>
        <authorList>
            <person name="Linde J."/>
            <person name="Schwartze V."/>
            <person name="Binder U."/>
            <person name="Lass-Florl C."/>
            <person name="Voigt K."/>
            <person name="Horn F."/>
        </authorList>
    </citation>
    <scope>NUCLEOTIDE SEQUENCE</scope>
    <source>
        <strain evidence="4">JMRC FSU:6197</strain>
    </source>
</reference>
<evidence type="ECO:0000259" key="3">
    <source>
        <dbReference type="SMART" id="SM01218"/>
    </source>
</evidence>
<dbReference type="OrthoDB" id="5599506at2759"/>
<keyword evidence="1" id="KW-0694">RNA-binding</keyword>
<feature type="compositionally biased region" description="Low complexity" evidence="2">
    <location>
        <begin position="111"/>
        <end position="122"/>
    </location>
</feature>
<dbReference type="Pfam" id="PF13865">
    <property type="entry name" value="FoP_duplication"/>
    <property type="match status" value="1"/>
</dbReference>
<evidence type="ECO:0000313" key="4">
    <source>
        <dbReference type="EMBL" id="CDS05635.1"/>
    </source>
</evidence>
<dbReference type="EMBL" id="LK023317">
    <property type="protein sequence ID" value="CDS05635.1"/>
    <property type="molecule type" value="Genomic_DNA"/>
</dbReference>
<organism evidence="4">
    <name type="scientific">Lichtheimia ramosa</name>
    <dbReference type="NCBI Taxonomy" id="688394"/>
    <lineage>
        <taxon>Eukaryota</taxon>
        <taxon>Fungi</taxon>
        <taxon>Fungi incertae sedis</taxon>
        <taxon>Mucoromycota</taxon>
        <taxon>Mucoromycotina</taxon>
        <taxon>Mucoromycetes</taxon>
        <taxon>Mucorales</taxon>
        <taxon>Lichtheimiaceae</taxon>
        <taxon>Lichtheimia</taxon>
    </lineage>
</organism>
<dbReference type="AlphaFoldDB" id="A0A077WDY2"/>
<dbReference type="SMART" id="SM01218">
    <property type="entry name" value="FoP_duplication"/>
    <property type="match status" value="1"/>
</dbReference>
<protein>
    <recommendedName>
        <fullName evidence="3">Chromatin target of PRMT1 protein C-terminal domain-containing protein</fullName>
    </recommendedName>
</protein>
<accession>A0A077WDY2</accession>
<feature type="domain" description="Chromatin target of PRMT1 protein C-terminal" evidence="3">
    <location>
        <begin position="101"/>
        <end position="193"/>
    </location>
</feature>
<sequence>MAPRRAFNNNNSYSSNGRIVTVGGSGTGGLNERFSQLEKSKKQNPPSDSRSGSVFARIRGGNNNNNSRRNDIQSRLSKPVKSGAIRKRGGPTPMKGIERTGPASRRGGRGNAASTAAAAARNKGGKNTKRGAANNSNKRGGRGGAAKRGGKRTRLSATDLDKSLDDYMMKDPKTAQSRLDAELNEYMDESGDILMDL</sequence>
<proteinExistence type="predicted"/>
<name>A0A077WDY2_9FUNG</name>
<feature type="compositionally biased region" description="Polar residues" evidence="2">
    <location>
        <begin position="43"/>
        <end position="52"/>
    </location>
</feature>
<feature type="region of interest" description="Disordered" evidence="2">
    <location>
        <begin position="1"/>
        <end position="160"/>
    </location>
</feature>